<dbReference type="InterPro" id="IPR013783">
    <property type="entry name" value="Ig-like_fold"/>
</dbReference>
<evidence type="ECO:0000313" key="4">
    <source>
        <dbReference type="Proteomes" id="UP000092631"/>
    </source>
</evidence>
<dbReference type="Proteomes" id="UP000309566">
    <property type="component" value="Unassembled WGS sequence"/>
</dbReference>
<organism evidence="2 4">
    <name type="scientific">Bacteroides caecimuris</name>
    <dbReference type="NCBI Taxonomy" id="1796613"/>
    <lineage>
        <taxon>Bacteria</taxon>
        <taxon>Pseudomonadati</taxon>
        <taxon>Bacteroidota</taxon>
        <taxon>Bacteroidia</taxon>
        <taxon>Bacteroidales</taxon>
        <taxon>Bacteroidaceae</taxon>
        <taxon>Bacteroides</taxon>
    </lineage>
</organism>
<accession>A0A1C7H1V0</accession>
<reference evidence="3 5" key="3">
    <citation type="submission" date="2019-04" db="EMBL/GenBank/DDBJ databases">
        <title>Microbes associate with the intestines of laboratory mice.</title>
        <authorList>
            <person name="Navarre W."/>
            <person name="Wong E."/>
            <person name="Huang K."/>
            <person name="Tropini C."/>
            <person name="Ng K."/>
            <person name="Yu B."/>
        </authorList>
    </citation>
    <scope>NUCLEOTIDE SEQUENCE [LARGE SCALE GENOMIC DNA]</scope>
    <source>
        <strain evidence="3 5">NM63_1-25</strain>
    </source>
</reference>
<dbReference type="Proteomes" id="UP000092631">
    <property type="component" value="Chromosome"/>
</dbReference>
<dbReference type="SUPFAM" id="SSF50969">
    <property type="entry name" value="YVTN repeat-like/Quinoprotein amine dehydrogenase"/>
    <property type="match status" value="1"/>
</dbReference>
<keyword evidence="4" id="KW-1185">Reference proteome</keyword>
<dbReference type="GeneID" id="82188665"/>
<dbReference type="InterPro" id="IPR011042">
    <property type="entry name" value="6-blade_b-propeller_TolB-like"/>
</dbReference>
<dbReference type="AlphaFoldDB" id="A0A1C7H1V0"/>
<dbReference type="KEGG" id="bcae:A4V03_16145"/>
<dbReference type="Gene3D" id="2.120.10.30">
    <property type="entry name" value="TolB, C-terminal domain"/>
    <property type="match status" value="1"/>
</dbReference>
<dbReference type="EMBL" id="SRYX01000015">
    <property type="protein sequence ID" value="TGY38937.1"/>
    <property type="molecule type" value="Genomic_DNA"/>
</dbReference>
<name>A0A1C7H1V0_9BACE</name>
<dbReference type="PROSITE" id="PS51257">
    <property type="entry name" value="PROKAR_LIPOPROTEIN"/>
    <property type="match status" value="1"/>
</dbReference>
<gene>
    <name evidence="2" type="ORF">A4V03_16145</name>
    <name evidence="3" type="ORF">E5353_05760</name>
</gene>
<proteinExistence type="predicted"/>
<dbReference type="Gene3D" id="2.60.40.10">
    <property type="entry name" value="Immunoglobulins"/>
    <property type="match status" value="1"/>
</dbReference>
<evidence type="ECO:0000313" key="3">
    <source>
        <dbReference type="EMBL" id="TGY38937.1"/>
    </source>
</evidence>
<dbReference type="SUPFAM" id="SSF81296">
    <property type="entry name" value="E set domains"/>
    <property type="match status" value="1"/>
</dbReference>
<dbReference type="OrthoDB" id="791543at2"/>
<dbReference type="CDD" id="cd00603">
    <property type="entry name" value="IPT_PCSR"/>
    <property type="match status" value="1"/>
</dbReference>
<dbReference type="PANTHER" id="PTHR13833:SF71">
    <property type="entry name" value="NHL DOMAIN-CONTAINING PROTEIN"/>
    <property type="match status" value="1"/>
</dbReference>
<sequence length="460" mass="51620">MKHFIPLLLLFLFSCSESEKNIGHDPSKPIVFEDFSPKEGSVRTRLYITGSNFGNDVSRIHVNVGGKEAKVIGSNGTEIYCMVPKRAYDGKVTITIDGENGESATDFTFEDEFTYHAKQTVGTLIRNVDEDGNGSWIEGPFADASVYGGDWLVMGPPQDGKKVYLGTYGGGIYVLDLETETMTKLFGKLHNDMQTFTFTADGDTLLIPDDNGQGTNTDRPNIYYALRSESFRKQHVYSYGTCSYSVVSHPDDRTVFYTSWIRGGVYKKDGQFNATTGKWEPKRCFELGNLVQIDGAHPHLIMHPTGKYMYIVCEQVTAVLRSDYNPITKEFEYPRVIAGHLSATGYTDGVGGAARFDRIYAGVFVKNREYEAAGKEDIYDFYATEKWNCDVRKITPEGVVTTFAGRSNSSSDGKTYGYVDGDLRQEARFNQPIGITYDEEMETFYIGELENHDIRYITTE</sequence>
<evidence type="ECO:0000313" key="5">
    <source>
        <dbReference type="Proteomes" id="UP000309566"/>
    </source>
</evidence>
<reference evidence="2" key="2">
    <citation type="submission" date="2017-04" db="EMBL/GenBank/DDBJ databases">
        <title>Complete Genome Sequences of Twelve Strains of a Stable Defined Moderately Diverse Mouse Microbiota 2 (sDMDMm2).</title>
        <authorList>
            <person name="Uchimura Y."/>
            <person name="Wyss M."/>
            <person name="Brugiroux S."/>
            <person name="Limenitakis J.P."/>
            <person name="Stecher B."/>
            <person name="McCoy K.D."/>
            <person name="Macpherson A.J."/>
        </authorList>
    </citation>
    <scope>NUCLEOTIDE SEQUENCE</scope>
    <source>
        <strain evidence="2">I48</strain>
    </source>
</reference>
<feature type="domain" description="IPT/TIG" evidence="1">
    <location>
        <begin position="29"/>
        <end position="116"/>
    </location>
</feature>
<dbReference type="RefSeq" id="WP_065539663.1">
    <property type="nucleotide sequence ID" value="NZ_CARILY010000036.1"/>
</dbReference>
<dbReference type="Pfam" id="PF01833">
    <property type="entry name" value="TIG"/>
    <property type="match status" value="1"/>
</dbReference>
<accession>A0A4S2DAU8</accession>
<dbReference type="InterPro" id="IPR014756">
    <property type="entry name" value="Ig_E-set"/>
</dbReference>
<protein>
    <recommendedName>
        <fullName evidence="1">IPT/TIG domain-containing protein</fullName>
    </recommendedName>
</protein>
<evidence type="ECO:0000313" key="2">
    <source>
        <dbReference type="EMBL" id="ANU58888.1"/>
    </source>
</evidence>
<dbReference type="PANTHER" id="PTHR13833">
    <property type="match status" value="1"/>
</dbReference>
<dbReference type="InterPro" id="IPR011044">
    <property type="entry name" value="Quino_amine_DH_bsu"/>
</dbReference>
<evidence type="ECO:0000259" key="1">
    <source>
        <dbReference type="SMART" id="SM00429"/>
    </source>
</evidence>
<dbReference type="InterPro" id="IPR002909">
    <property type="entry name" value="IPT_dom"/>
</dbReference>
<reference evidence="4" key="1">
    <citation type="submission" date="2016-04" db="EMBL/GenBank/DDBJ databases">
        <title>Complete Genome Sequences of Twelve Strains of a Stable Defined Moderately Diverse Mouse Microbiota 2 (sDMDMm2).</title>
        <authorList>
            <person name="Uchimura Y."/>
            <person name="Wyss M."/>
            <person name="Brugiroux S."/>
            <person name="Limenitakis J.P."/>
            <person name="Stecher B."/>
            <person name="McCoy K.D."/>
            <person name="Macpherson A.J."/>
        </authorList>
    </citation>
    <scope>NUCLEOTIDE SEQUENCE [LARGE SCALE GENOMIC DNA]</scope>
    <source>
        <strain evidence="4">I48</strain>
    </source>
</reference>
<dbReference type="SMART" id="SM00429">
    <property type="entry name" value="IPT"/>
    <property type="match status" value="1"/>
</dbReference>
<dbReference type="STRING" id="1796613.A4V03_16145"/>
<dbReference type="EMBL" id="CP015401">
    <property type="protein sequence ID" value="ANU58888.1"/>
    <property type="molecule type" value="Genomic_DNA"/>
</dbReference>